<reference evidence="5 6" key="1">
    <citation type="submission" date="2022-04" db="EMBL/GenBank/DDBJ databases">
        <title>Genome diversity in the genus Frankia.</title>
        <authorList>
            <person name="Carlos-Shanley C."/>
            <person name="Hahn D."/>
        </authorList>
    </citation>
    <scope>NUCLEOTIDE SEQUENCE [LARGE SCALE GENOMIC DNA]</scope>
    <source>
        <strain evidence="5 6">Ag45/Mut15</strain>
    </source>
</reference>
<dbReference type="SUPFAM" id="SSF52540">
    <property type="entry name" value="P-loop containing nucleoside triphosphate hydrolases"/>
    <property type="match status" value="1"/>
</dbReference>
<evidence type="ECO:0000313" key="6">
    <source>
        <dbReference type="Proteomes" id="UP001201873"/>
    </source>
</evidence>
<dbReference type="InterPro" id="IPR041664">
    <property type="entry name" value="AAA_16"/>
</dbReference>
<evidence type="ECO:0000256" key="3">
    <source>
        <dbReference type="SAM" id="MobiDB-lite"/>
    </source>
</evidence>
<dbReference type="SMART" id="SM00421">
    <property type="entry name" value="HTH_LUXR"/>
    <property type="match status" value="1"/>
</dbReference>
<dbReference type="Proteomes" id="UP001201873">
    <property type="component" value="Unassembled WGS sequence"/>
</dbReference>
<evidence type="ECO:0000259" key="4">
    <source>
        <dbReference type="PROSITE" id="PS50043"/>
    </source>
</evidence>
<feature type="region of interest" description="Disordered" evidence="3">
    <location>
        <begin position="941"/>
        <end position="1000"/>
    </location>
</feature>
<dbReference type="SUPFAM" id="SSF46894">
    <property type="entry name" value="C-terminal effector domain of the bipartite response regulators"/>
    <property type="match status" value="1"/>
</dbReference>
<dbReference type="PROSITE" id="PS50043">
    <property type="entry name" value="HTH_LUXR_2"/>
    <property type="match status" value="1"/>
</dbReference>
<protein>
    <submittedName>
        <fullName evidence="5">AAA family ATPase</fullName>
    </submittedName>
</protein>
<keyword evidence="1" id="KW-0547">Nucleotide-binding</keyword>
<proteinExistence type="predicted"/>
<dbReference type="InterPro" id="IPR000792">
    <property type="entry name" value="Tscrpt_reg_LuxR_C"/>
</dbReference>
<evidence type="ECO:0000313" key="5">
    <source>
        <dbReference type="EMBL" id="MCK9874593.1"/>
    </source>
</evidence>
<dbReference type="PRINTS" id="PR00038">
    <property type="entry name" value="HTHLUXR"/>
</dbReference>
<dbReference type="Pfam" id="PF13191">
    <property type="entry name" value="AAA_16"/>
    <property type="match status" value="1"/>
</dbReference>
<keyword evidence="6" id="KW-1185">Reference proteome</keyword>
<sequence length="1000" mass="104680">MRGFIDDHLVERQDQLECLTAQLQECVRGSGGMIHLVGPVASGRTALVRSLEEQAREAGVTVLRATGSRAERLLPLGVIAQLLDGAGLAPDELAAAQELMDEGARAAWAGLGVNEVDAGSAYVLRGLCVQLLARAEKGPVVITVDDAHLADAASLQCLSYLGRRLPSVPMLVLLAESPHILPLCPAHYAELAGPHVRTLQVGPLSVAGTGQLMARFVLPSWLGAEEVHARTGGSPLLLHALLRAQTQEPPATAGLFGSEDAFGEAVLGLLYRSEPLMARGARALAVLGASDGTALLANLLEVDPQIAGRVVTLLRAAGLLGPDGFRDPRTPAVILANMSPSERAELHAEAARRMHCGGAPSVRVARHLVGAGPMDEPWVHQALVEAAGDALAAGDHDEAIDCLRTARARQIGADERAVATALLVRVLWRTRPIDAARHLPTLVDAARAGHLGGRHAVVVANQMLWHGDGDGAIELITAVCARDTLDQEVARGAVITLLAQAYLYPGRAGDAEVLLAQLAREHGAGNGRLPTTSSDIIAAMGTVSSHGDAVAAVERVLAAHGPGHEAVGTLSLVLATMIFADRLAAGGSWRDPLAGTPMGAFAALLSAMRAESHQARGELADAERCARDALAALQAPGWGVLVGVVVAIGVRCASANNRFDAAEEFLAIPVPTAATDTICGLDQLHARGAYYLARGRARAAVSDFLTCRDRSLAWHPANSGDAPWRTDLAWALLLLGRHQQAQQLAEQELRRLGTGQSPLRVPALRLLAASSGPDRRLRLLREAVDIGESGGCGPLELAHAYTDLSEELRAVGETSRARVVARVAAHLARQLGVEPLLTRLSADDRQGEPRTTADLEQVAPVLVGTTSLLGAEVDASGLLSDAERRVALLAGLGHTNREIARRLHVTISTVEQHLTRVYRKLQVSRRTDLAARLGADAVTALGSPTASRPGPGMVRAAGAGHPASRRHGSERDRLGEALWPGGGGGGPPPRPPPPPRARGG</sequence>
<dbReference type="InterPro" id="IPR027417">
    <property type="entry name" value="P-loop_NTPase"/>
</dbReference>
<dbReference type="RefSeq" id="WP_248823211.1">
    <property type="nucleotide sequence ID" value="NZ_JALKFT010000001.1"/>
</dbReference>
<dbReference type="Pfam" id="PF00196">
    <property type="entry name" value="GerE"/>
    <property type="match status" value="1"/>
</dbReference>
<feature type="non-terminal residue" evidence="5">
    <location>
        <position position="1000"/>
    </location>
</feature>
<dbReference type="PANTHER" id="PTHR16305:SF35">
    <property type="entry name" value="TRANSCRIPTIONAL ACTIVATOR DOMAIN"/>
    <property type="match status" value="1"/>
</dbReference>
<keyword evidence="2" id="KW-0067">ATP-binding</keyword>
<evidence type="ECO:0000256" key="2">
    <source>
        <dbReference type="ARBA" id="ARBA00022840"/>
    </source>
</evidence>
<dbReference type="CDD" id="cd06170">
    <property type="entry name" value="LuxR_C_like"/>
    <property type="match status" value="1"/>
</dbReference>
<gene>
    <name evidence="5" type="ORF">MXD59_02145</name>
</gene>
<feature type="compositionally biased region" description="Pro residues" evidence="3">
    <location>
        <begin position="986"/>
        <end position="1000"/>
    </location>
</feature>
<dbReference type="Gene3D" id="1.10.10.10">
    <property type="entry name" value="Winged helix-like DNA-binding domain superfamily/Winged helix DNA-binding domain"/>
    <property type="match status" value="1"/>
</dbReference>
<comment type="caution">
    <text evidence="5">The sequence shown here is derived from an EMBL/GenBank/DDBJ whole genome shotgun (WGS) entry which is preliminary data.</text>
</comment>
<feature type="domain" description="HTH luxR-type" evidence="4">
    <location>
        <begin position="872"/>
        <end position="937"/>
    </location>
</feature>
<evidence type="ECO:0000256" key="1">
    <source>
        <dbReference type="ARBA" id="ARBA00022741"/>
    </source>
</evidence>
<organism evidence="5 6">
    <name type="scientific">Frankia umida</name>
    <dbReference type="NCBI Taxonomy" id="573489"/>
    <lineage>
        <taxon>Bacteria</taxon>
        <taxon>Bacillati</taxon>
        <taxon>Actinomycetota</taxon>
        <taxon>Actinomycetes</taxon>
        <taxon>Frankiales</taxon>
        <taxon>Frankiaceae</taxon>
        <taxon>Frankia</taxon>
    </lineage>
</organism>
<dbReference type="InterPro" id="IPR036388">
    <property type="entry name" value="WH-like_DNA-bd_sf"/>
</dbReference>
<dbReference type="PANTHER" id="PTHR16305">
    <property type="entry name" value="TESTICULAR SOLUBLE ADENYLYL CYCLASE"/>
    <property type="match status" value="1"/>
</dbReference>
<dbReference type="InterPro" id="IPR016032">
    <property type="entry name" value="Sig_transdc_resp-reg_C-effctor"/>
</dbReference>
<accession>A0ABT0JUB0</accession>
<dbReference type="EMBL" id="JALKFT010000001">
    <property type="protein sequence ID" value="MCK9874593.1"/>
    <property type="molecule type" value="Genomic_DNA"/>
</dbReference>
<dbReference type="InterPro" id="IPR011990">
    <property type="entry name" value="TPR-like_helical_dom_sf"/>
</dbReference>
<dbReference type="Gene3D" id="1.25.40.10">
    <property type="entry name" value="Tetratricopeptide repeat domain"/>
    <property type="match status" value="1"/>
</dbReference>
<dbReference type="PROSITE" id="PS00622">
    <property type="entry name" value="HTH_LUXR_1"/>
    <property type="match status" value="1"/>
</dbReference>
<name>A0ABT0JUB0_9ACTN</name>